<dbReference type="Proteomes" id="UP000578449">
    <property type="component" value="Unassembled WGS sequence"/>
</dbReference>
<sequence>MRRRRFFAVGAGVAVAVTGSAVGGCSGRGRALRDVAVVPAARADPRVREVAAALARALARERLARRVRLGGGPAQGAWVVTGLAVLAAGEAGDGRGAEEAEATPLARLVGERQVVVVPRGSRLRDFGALADALRRDPGCLTVAGGPVGGPEHLLYGLIAQGLGVDARRVQYRAYASGDQVASAMLGGRVPVAIGPVRGWRDRVAARQARALAVSSAERLPDVEAPSLLECGVGVDYADWCGLVGPRGMREGERDLAIEVCDRLGDSPVWREECRAHGWTMIHLTGDGFGEWLGTELVRIRTVLRDLGLRTRPGTTCRGTCVDRH</sequence>
<keyword evidence="3" id="KW-1185">Reference proteome</keyword>
<gene>
    <name evidence="2" type="ORF">HNP84_001126</name>
</gene>
<organism evidence="2 3">
    <name type="scientific">Thermocatellispora tengchongensis</name>
    <dbReference type="NCBI Taxonomy" id="1073253"/>
    <lineage>
        <taxon>Bacteria</taxon>
        <taxon>Bacillati</taxon>
        <taxon>Actinomycetota</taxon>
        <taxon>Actinomycetes</taxon>
        <taxon>Streptosporangiales</taxon>
        <taxon>Streptosporangiaceae</taxon>
        <taxon>Thermocatellispora</taxon>
    </lineage>
</organism>
<dbReference type="EMBL" id="JACHGN010000002">
    <property type="protein sequence ID" value="MBB5131420.1"/>
    <property type="molecule type" value="Genomic_DNA"/>
</dbReference>
<dbReference type="SUPFAM" id="SSF53850">
    <property type="entry name" value="Periplasmic binding protein-like II"/>
    <property type="match status" value="1"/>
</dbReference>
<dbReference type="InterPro" id="IPR042100">
    <property type="entry name" value="Bug_dom1"/>
</dbReference>
<dbReference type="InterPro" id="IPR005064">
    <property type="entry name" value="BUG"/>
</dbReference>
<evidence type="ECO:0000313" key="3">
    <source>
        <dbReference type="Proteomes" id="UP000578449"/>
    </source>
</evidence>
<evidence type="ECO:0000256" key="1">
    <source>
        <dbReference type="ARBA" id="ARBA00006987"/>
    </source>
</evidence>
<dbReference type="Pfam" id="PF03401">
    <property type="entry name" value="TctC"/>
    <property type="match status" value="1"/>
</dbReference>
<comment type="similarity">
    <text evidence="1">Belongs to the UPF0065 (bug) family.</text>
</comment>
<name>A0A840P1T3_9ACTN</name>
<dbReference type="RefSeq" id="WP_185048252.1">
    <property type="nucleotide sequence ID" value="NZ_JACHGN010000002.1"/>
</dbReference>
<dbReference type="PANTHER" id="PTHR42928">
    <property type="entry name" value="TRICARBOXYLATE-BINDING PROTEIN"/>
    <property type="match status" value="1"/>
</dbReference>
<protein>
    <submittedName>
        <fullName evidence="2">Putative tricarboxylic transport membrane protein</fullName>
    </submittedName>
</protein>
<dbReference type="PROSITE" id="PS51257">
    <property type="entry name" value="PROKAR_LIPOPROTEIN"/>
    <property type="match status" value="1"/>
</dbReference>
<evidence type="ECO:0000313" key="2">
    <source>
        <dbReference type="EMBL" id="MBB5131420.1"/>
    </source>
</evidence>
<dbReference type="AlphaFoldDB" id="A0A840P1T3"/>
<dbReference type="Gene3D" id="3.40.190.10">
    <property type="entry name" value="Periplasmic binding protein-like II"/>
    <property type="match status" value="1"/>
</dbReference>
<dbReference type="Gene3D" id="3.40.190.150">
    <property type="entry name" value="Bordetella uptake gene, domain 1"/>
    <property type="match status" value="1"/>
</dbReference>
<reference evidence="2 3" key="1">
    <citation type="submission" date="2020-08" db="EMBL/GenBank/DDBJ databases">
        <title>Genomic Encyclopedia of Type Strains, Phase IV (KMG-IV): sequencing the most valuable type-strain genomes for metagenomic binning, comparative biology and taxonomic classification.</title>
        <authorList>
            <person name="Goeker M."/>
        </authorList>
    </citation>
    <scope>NUCLEOTIDE SEQUENCE [LARGE SCALE GENOMIC DNA]</scope>
    <source>
        <strain evidence="2 3">DSM 45615</strain>
    </source>
</reference>
<proteinExistence type="inferred from homology"/>
<accession>A0A840P1T3</accession>
<dbReference type="PANTHER" id="PTHR42928:SF3">
    <property type="entry name" value="UPF0065 PROTEIN YFLP"/>
    <property type="match status" value="1"/>
</dbReference>
<comment type="caution">
    <text evidence="2">The sequence shown here is derived from an EMBL/GenBank/DDBJ whole genome shotgun (WGS) entry which is preliminary data.</text>
</comment>